<dbReference type="PANTHER" id="PTHR30629">
    <property type="entry name" value="PROPHAGE INTEGRASE"/>
    <property type="match status" value="1"/>
</dbReference>
<dbReference type="Pfam" id="PF22022">
    <property type="entry name" value="Phage_int_M"/>
    <property type="match status" value="1"/>
</dbReference>
<evidence type="ECO:0000313" key="9">
    <source>
        <dbReference type="EMBL" id="CAB4163162.1"/>
    </source>
</evidence>
<feature type="domain" description="Core-binding (CB)" evidence="8">
    <location>
        <begin position="71"/>
        <end position="158"/>
    </location>
</feature>
<sequence length="365" mass="41169">MIGRRKSPDGMPFRLYRRDGKFVVTFFYKMPDNTIAFKLSAKVNDPAAISEARAQAIKQADELNGNVVQAGTVSALIEKYFTWQRALKRDDARRKANSTLDENEREAKNLDLFFGKMPPAAIKPKHVYAYLTARADNGAPAKANKEIALLSAVMEYARRRGEIEVNPCRDIQYNPTKARTKLVEDAHLAFAIDEARKRGGQYLVMALCFNVAYLTTSRPEEMRTLTRAARTDEGLKIPVGKRKADQAPKFKIIQWSPALRSAVDEALALQKTTSMLIFGNTSGQVYSRSGWTTIWSRLMGYCEERAKAEGVSFERFALRDMRPKSVTERVEAGEVNIINVTGHADERMIRKTYDRNVIKKGSATK</sequence>
<evidence type="ECO:0000256" key="7">
    <source>
        <dbReference type="PROSITE-ProRule" id="PRU01248"/>
    </source>
</evidence>
<dbReference type="PANTHER" id="PTHR30629:SF2">
    <property type="entry name" value="PROPHAGE INTEGRASE INTS-RELATED"/>
    <property type="match status" value="1"/>
</dbReference>
<evidence type="ECO:0000256" key="1">
    <source>
        <dbReference type="ARBA" id="ARBA00008857"/>
    </source>
</evidence>
<keyword evidence="6" id="KW-0233">DNA recombination</keyword>
<evidence type="ECO:0000256" key="6">
    <source>
        <dbReference type="ARBA" id="ARBA00023172"/>
    </source>
</evidence>
<dbReference type="InterPro" id="IPR050808">
    <property type="entry name" value="Phage_Integrase"/>
</dbReference>
<organism evidence="9">
    <name type="scientific">uncultured Caudovirales phage</name>
    <dbReference type="NCBI Taxonomy" id="2100421"/>
    <lineage>
        <taxon>Viruses</taxon>
        <taxon>Duplodnaviria</taxon>
        <taxon>Heunggongvirae</taxon>
        <taxon>Uroviricota</taxon>
        <taxon>Caudoviricetes</taxon>
        <taxon>Peduoviridae</taxon>
        <taxon>Maltschvirus</taxon>
        <taxon>Maltschvirus maltsch</taxon>
    </lineage>
</organism>
<dbReference type="InterPro" id="IPR044068">
    <property type="entry name" value="CB"/>
</dbReference>
<evidence type="ECO:0000256" key="4">
    <source>
        <dbReference type="ARBA" id="ARBA00022908"/>
    </source>
</evidence>
<dbReference type="Gene3D" id="1.10.150.130">
    <property type="match status" value="1"/>
</dbReference>
<gene>
    <name evidence="9" type="ORF">UFOVP814_7</name>
</gene>
<reference evidence="9" key="1">
    <citation type="submission" date="2020-04" db="EMBL/GenBank/DDBJ databases">
        <authorList>
            <person name="Chiriac C."/>
            <person name="Salcher M."/>
            <person name="Ghai R."/>
            <person name="Kavagutti S V."/>
        </authorList>
    </citation>
    <scope>NUCLEOTIDE SEQUENCE</scope>
</reference>
<keyword evidence="3" id="KW-0808">Transferase</keyword>
<dbReference type="PROSITE" id="PS51900">
    <property type="entry name" value="CB"/>
    <property type="match status" value="1"/>
</dbReference>
<evidence type="ECO:0000256" key="2">
    <source>
        <dbReference type="ARBA" id="ARBA00016082"/>
    </source>
</evidence>
<dbReference type="InterPro" id="IPR010998">
    <property type="entry name" value="Integrase_recombinase_N"/>
</dbReference>
<comment type="similarity">
    <text evidence="1">Belongs to the 'phage' integrase family.</text>
</comment>
<dbReference type="SUPFAM" id="SSF56349">
    <property type="entry name" value="DNA breaking-rejoining enzymes"/>
    <property type="match status" value="1"/>
</dbReference>
<keyword evidence="5 7" id="KW-0238">DNA-binding</keyword>
<evidence type="ECO:0000256" key="3">
    <source>
        <dbReference type="ARBA" id="ARBA00022679"/>
    </source>
</evidence>
<dbReference type="EMBL" id="LR796746">
    <property type="protein sequence ID" value="CAB4163162.1"/>
    <property type="molecule type" value="Genomic_DNA"/>
</dbReference>
<dbReference type="GO" id="GO:0015074">
    <property type="term" value="P:DNA integration"/>
    <property type="evidence" value="ECO:0007669"/>
    <property type="project" value="UniProtKB-KW"/>
</dbReference>
<keyword evidence="4" id="KW-0229">DNA integration</keyword>
<accession>A0A6J5NWI4</accession>
<evidence type="ECO:0000256" key="5">
    <source>
        <dbReference type="ARBA" id="ARBA00023125"/>
    </source>
</evidence>
<dbReference type="InterPro" id="IPR011010">
    <property type="entry name" value="DNA_brk_join_enz"/>
</dbReference>
<protein>
    <recommendedName>
        <fullName evidence="2">Integrase</fullName>
    </recommendedName>
</protein>
<dbReference type="GO" id="GO:0016740">
    <property type="term" value="F:transferase activity"/>
    <property type="evidence" value="ECO:0007669"/>
    <property type="project" value="UniProtKB-KW"/>
</dbReference>
<dbReference type="InterPro" id="IPR053876">
    <property type="entry name" value="Phage_int_M"/>
</dbReference>
<name>A0A6J5NWI4_9CAUD</name>
<dbReference type="GO" id="GO:0003677">
    <property type="term" value="F:DNA binding"/>
    <property type="evidence" value="ECO:0007669"/>
    <property type="project" value="UniProtKB-UniRule"/>
</dbReference>
<dbReference type="InterPro" id="IPR013762">
    <property type="entry name" value="Integrase-like_cat_sf"/>
</dbReference>
<evidence type="ECO:0000259" key="8">
    <source>
        <dbReference type="PROSITE" id="PS51900"/>
    </source>
</evidence>
<proteinExistence type="inferred from homology"/>
<dbReference type="GO" id="GO:0006310">
    <property type="term" value="P:DNA recombination"/>
    <property type="evidence" value="ECO:0007669"/>
    <property type="project" value="UniProtKB-KW"/>
</dbReference>
<dbReference type="Gene3D" id="1.10.443.10">
    <property type="entry name" value="Intergrase catalytic core"/>
    <property type="match status" value="1"/>
</dbReference>